<name>X1L397_9ZZZZ</name>
<dbReference type="GO" id="GO:0003700">
    <property type="term" value="F:DNA-binding transcription factor activity"/>
    <property type="evidence" value="ECO:0007669"/>
    <property type="project" value="InterPro"/>
</dbReference>
<evidence type="ECO:0000313" key="8">
    <source>
        <dbReference type="EMBL" id="GAH88643.1"/>
    </source>
</evidence>
<keyword evidence="3" id="KW-0677">Repeat</keyword>
<keyword evidence="4" id="KW-0805">Transcription regulation</keyword>
<dbReference type="HAMAP" id="MF_01008">
    <property type="entry name" value="MraZ"/>
    <property type="match status" value="1"/>
</dbReference>
<protein>
    <recommendedName>
        <fullName evidence="1">Transcriptional regulator MraZ</fullName>
    </recommendedName>
</protein>
<dbReference type="InterPro" id="IPR020603">
    <property type="entry name" value="MraZ_dom"/>
</dbReference>
<evidence type="ECO:0000256" key="1">
    <source>
        <dbReference type="ARBA" id="ARBA00013860"/>
    </source>
</evidence>
<dbReference type="EMBL" id="BARU01036218">
    <property type="protein sequence ID" value="GAH88643.1"/>
    <property type="molecule type" value="Genomic_DNA"/>
</dbReference>
<dbReference type="InterPro" id="IPR037914">
    <property type="entry name" value="SpoVT-AbrB_sf"/>
</dbReference>
<dbReference type="SUPFAM" id="SSF89447">
    <property type="entry name" value="AbrB/MazE/MraZ-like"/>
    <property type="match status" value="1"/>
</dbReference>
<evidence type="ECO:0000256" key="6">
    <source>
        <dbReference type="ARBA" id="ARBA00023163"/>
    </source>
</evidence>
<dbReference type="Gene3D" id="3.40.1550.20">
    <property type="entry name" value="Transcriptional regulator MraZ domain"/>
    <property type="match status" value="1"/>
</dbReference>
<evidence type="ECO:0000259" key="7">
    <source>
        <dbReference type="PROSITE" id="PS51740"/>
    </source>
</evidence>
<sequence length="150" mass="17804">MFLGTFFHTLDKKGRLFIPSKFRTQLERGFVLAKGINEKCLFLFTYEEFSALEEKIKALPLSRKKVQEYARWISSSASEESMDQQGRVTIPLTLRKYAELEKEVIVVGVWGRIEIWSKKYWDRFFKKADKEFLDHQHESKRDPGHKVLQI</sequence>
<feature type="domain" description="SpoVT-AbrB" evidence="7">
    <location>
        <begin position="5"/>
        <end position="48"/>
    </location>
</feature>
<dbReference type="InterPro" id="IPR007159">
    <property type="entry name" value="SpoVT-AbrB_dom"/>
</dbReference>
<evidence type="ECO:0000256" key="5">
    <source>
        <dbReference type="ARBA" id="ARBA00023125"/>
    </source>
</evidence>
<dbReference type="GO" id="GO:2000143">
    <property type="term" value="P:negative regulation of DNA-templated transcription initiation"/>
    <property type="evidence" value="ECO:0007669"/>
    <property type="project" value="TreeGrafter"/>
</dbReference>
<evidence type="ECO:0000256" key="2">
    <source>
        <dbReference type="ARBA" id="ARBA00022490"/>
    </source>
</evidence>
<evidence type="ECO:0000256" key="3">
    <source>
        <dbReference type="ARBA" id="ARBA00022737"/>
    </source>
</evidence>
<dbReference type="InterPro" id="IPR035642">
    <property type="entry name" value="MraZ_N"/>
</dbReference>
<feature type="domain" description="SpoVT-AbrB" evidence="7">
    <location>
        <begin position="77"/>
        <end position="120"/>
    </location>
</feature>
<dbReference type="PANTHER" id="PTHR34701:SF1">
    <property type="entry name" value="TRANSCRIPTIONAL REGULATOR MRAZ"/>
    <property type="match status" value="1"/>
</dbReference>
<dbReference type="CDD" id="cd16321">
    <property type="entry name" value="MraZ_C"/>
    <property type="match status" value="1"/>
</dbReference>
<accession>X1L397</accession>
<keyword evidence="5" id="KW-0238">DNA-binding</keyword>
<organism evidence="8">
    <name type="scientific">marine sediment metagenome</name>
    <dbReference type="NCBI Taxonomy" id="412755"/>
    <lineage>
        <taxon>unclassified sequences</taxon>
        <taxon>metagenomes</taxon>
        <taxon>ecological metagenomes</taxon>
    </lineage>
</organism>
<keyword evidence="2" id="KW-0963">Cytoplasm</keyword>
<dbReference type="PROSITE" id="PS51740">
    <property type="entry name" value="SPOVT_ABRB"/>
    <property type="match status" value="2"/>
</dbReference>
<dbReference type="Pfam" id="PF02381">
    <property type="entry name" value="MraZ"/>
    <property type="match status" value="2"/>
</dbReference>
<gene>
    <name evidence="8" type="ORF">S03H2_56597</name>
</gene>
<dbReference type="AlphaFoldDB" id="X1L397"/>
<proteinExistence type="inferred from homology"/>
<dbReference type="InterPro" id="IPR035644">
    <property type="entry name" value="MraZ_C"/>
</dbReference>
<dbReference type="PANTHER" id="PTHR34701">
    <property type="entry name" value="TRANSCRIPTIONAL REGULATOR MRAZ"/>
    <property type="match status" value="1"/>
</dbReference>
<dbReference type="InterPro" id="IPR038619">
    <property type="entry name" value="MraZ_sf"/>
</dbReference>
<dbReference type="GO" id="GO:0000976">
    <property type="term" value="F:transcription cis-regulatory region binding"/>
    <property type="evidence" value="ECO:0007669"/>
    <property type="project" value="TreeGrafter"/>
</dbReference>
<dbReference type="CDD" id="cd16320">
    <property type="entry name" value="MraZ_N"/>
    <property type="match status" value="1"/>
</dbReference>
<evidence type="ECO:0000256" key="4">
    <source>
        <dbReference type="ARBA" id="ARBA00023015"/>
    </source>
</evidence>
<reference evidence="8" key="1">
    <citation type="journal article" date="2014" name="Front. Microbiol.">
        <title>High frequency of phylogenetically diverse reductive dehalogenase-homologous genes in deep subseafloor sedimentary metagenomes.</title>
        <authorList>
            <person name="Kawai M."/>
            <person name="Futagami T."/>
            <person name="Toyoda A."/>
            <person name="Takaki Y."/>
            <person name="Nishi S."/>
            <person name="Hori S."/>
            <person name="Arai W."/>
            <person name="Tsubouchi T."/>
            <person name="Morono Y."/>
            <person name="Uchiyama I."/>
            <person name="Ito T."/>
            <person name="Fujiyama A."/>
            <person name="Inagaki F."/>
            <person name="Takami H."/>
        </authorList>
    </citation>
    <scope>NUCLEOTIDE SEQUENCE</scope>
    <source>
        <strain evidence="8">Expedition CK06-06</strain>
    </source>
</reference>
<dbReference type="InterPro" id="IPR003444">
    <property type="entry name" value="MraZ"/>
</dbReference>
<keyword evidence="6" id="KW-0804">Transcription</keyword>
<comment type="caution">
    <text evidence="8">The sequence shown here is derived from an EMBL/GenBank/DDBJ whole genome shotgun (WGS) entry which is preliminary data.</text>
</comment>
<dbReference type="NCBIfam" id="TIGR00242">
    <property type="entry name" value="division/cell wall cluster transcriptional repressor MraZ"/>
    <property type="match status" value="1"/>
</dbReference>